<dbReference type="SUPFAM" id="SSF56784">
    <property type="entry name" value="HAD-like"/>
    <property type="match status" value="1"/>
</dbReference>
<dbReference type="InterPro" id="IPR045865">
    <property type="entry name" value="ACT-like_dom_sf"/>
</dbReference>
<comment type="cofactor">
    <cofactor evidence="1">
        <name>Mg(2+)</name>
        <dbReference type="ChEBI" id="CHEBI:18420"/>
    </cofactor>
</comment>
<evidence type="ECO:0000313" key="16">
    <source>
        <dbReference type="Proteomes" id="UP000565711"/>
    </source>
</evidence>
<dbReference type="GO" id="GO:0000287">
    <property type="term" value="F:magnesium ion binding"/>
    <property type="evidence" value="ECO:0007669"/>
    <property type="project" value="TreeGrafter"/>
</dbReference>
<reference evidence="15 16" key="1">
    <citation type="submission" date="2020-04" db="EMBL/GenBank/DDBJ databases">
        <title>MicrobeNet Type strains.</title>
        <authorList>
            <person name="Nicholson A.C."/>
        </authorList>
    </citation>
    <scope>NUCLEOTIDE SEQUENCE [LARGE SCALE GENOMIC DNA]</scope>
    <source>
        <strain evidence="15 16">JCM 12354</strain>
    </source>
</reference>
<evidence type="ECO:0000313" key="15">
    <source>
        <dbReference type="EMBL" id="NKY49421.1"/>
    </source>
</evidence>
<dbReference type="Pfam" id="PF12710">
    <property type="entry name" value="HAD"/>
    <property type="match status" value="1"/>
</dbReference>
<feature type="active site" description="Nucleophile" evidence="13">
    <location>
        <position position="237"/>
    </location>
</feature>
<comment type="catalytic activity">
    <reaction evidence="11">
        <text>O-phospho-L-serine + H2O = L-serine + phosphate</text>
        <dbReference type="Rhea" id="RHEA:21208"/>
        <dbReference type="ChEBI" id="CHEBI:15377"/>
        <dbReference type="ChEBI" id="CHEBI:33384"/>
        <dbReference type="ChEBI" id="CHEBI:43474"/>
        <dbReference type="ChEBI" id="CHEBI:57524"/>
        <dbReference type="EC" id="3.1.3.3"/>
    </reaction>
</comment>
<comment type="caution">
    <text evidence="15">The sequence shown here is derived from an EMBL/GenBank/DDBJ whole genome shotgun (WGS) entry which is preliminary data.</text>
</comment>
<dbReference type="Proteomes" id="UP000565711">
    <property type="component" value="Unassembled WGS sequence"/>
</dbReference>
<dbReference type="SFLD" id="SFLDF00029">
    <property type="entry name" value="phosphoserine_phosphatase"/>
    <property type="match status" value="1"/>
</dbReference>
<dbReference type="PANTHER" id="PTHR43344">
    <property type="entry name" value="PHOSPHOSERINE PHOSPHATASE"/>
    <property type="match status" value="1"/>
</dbReference>
<dbReference type="PROSITE" id="PS51671">
    <property type="entry name" value="ACT"/>
    <property type="match status" value="1"/>
</dbReference>
<dbReference type="NCBIfam" id="TIGR00338">
    <property type="entry name" value="serB"/>
    <property type="match status" value="1"/>
</dbReference>
<dbReference type="PANTHER" id="PTHR43344:SF2">
    <property type="entry name" value="PHOSPHOSERINE PHOSPHATASE"/>
    <property type="match status" value="1"/>
</dbReference>
<accession>A0A846XVK9</accession>
<evidence type="ECO:0000256" key="8">
    <source>
        <dbReference type="ARBA" id="ARBA00022842"/>
    </source>
</evidence>
<comment type="catalytic activity">
    <reaction evidence="12">
        <text>O-phospho-D-serine + H2O = D-serine + phosphate</text>
        <dbReference type="Rhea" id="RHEA:24873"/>
        <dbReference type="ChEBI" id="CHEBI:15377"/>
        <dbReference type="ChEBI" id="CHEBI:35247"/>
        <dbReference type="ChEBI" id="CHEBI:43474"/>
        <dbReference type="ChEBI" id="CHEBI:58680"/>
        <dbReference type="EC" id="3.1.3.3"/>
    </reaction>
</comment>
<dbReference type="Gene3D" id="3.40.50.1000">
    <property type="entry name" value="HAD superfamily/HAD-like"/>
    <property type="match status" value="1"/>
</dbReference>
<feature type="active site" description="Proton donor" evidence="13">
    <location>
        <position position="239"/>
    </location>
</feature>
<feature type="domain" description="ACT" evidence="14">
    <location>
        <begin position="12"/>
        <end position="87"/>
    </location>
</feature>
<dbReference type="CDD" id="cd04870">
    <property type="entry name" value="ACT_PSP_1"/>
    <property type="match status" value="1"/>
</dbReference>
<evidence type="ECO:0000256" key="9">
    <source>
        <dbReference type="ARBA" id="ARBA00023299"/>
    </source>
</evidence>
<organism evidence="15 16">
    <name type="scientific">Nocardia vermiculata</name>
    <dbReference type="NCBI Taxonomy" id="257274"/>
    <lineage>
        <taxon>Bacteria</taxon>
        <taxon>Bacillati</taxon>
        <taxon>Actinomycetota</taxon>
        <taxon>Actinomycetes</taxon>
        <taxon>Mycobacteriales</taxon>
        <taxon>Nocardiaceae</taxon>
        <taxon>Nocardia</taxon>
    </lineage>
</organism>
<dbReference type="Pfam" id="PF13740">
    <property type="entry name" value="ACT_6"/>
    <property type="match status" value="1"/>
</dbReference>
<evidence type="ECO:0000259" key="14">
    <source>
        <dbReference type="PROSITE" id="PS51671"/>
    </source>
</evidence>
<dbReference type="GO" id="GO:0006564">
    <property type="term" value="P:L-serine biosynthetic process"/>
    <property type="evidence" value="ECO:0007669"/>
    <property type="project" value="UniProtKB-KW"/>
</dbReference>
<dbReference type="InterPro" id="IPR023214">
    <property type="entry name" value="HAD_sf"/>
</dbReference>
<dbReference type="SFLD" id="SFLDS00003">
    <property type="entry name" value="Haloacid_Dehalogenase"/>
    <property type="match status" value="1"/>
</dbReference>
<comment type="pathway">
    <text evidence="2">Amino-acid biosynthesis; L-serine biosynthesis; L-serine from 3-phospho-D-glycerate: step 3/3.</text>
</comment>
<dbReference type="Gene3D" id="3.30.70.260">
    <property type="match status" value="2"/>
</dbReference>
<dbReference type="NCBIfam" id="TIGR01488">
    <property type="entry name" value="HAD-SF-IB"/>
    <property type="match status" value="1"/>
</dbReference>
<dbReference type="SFLD" id="SFLDG01137">
    <property type="entry name" value="C1.6.1:_Phosphoserine_Phosphat"/>
    <property type="match status" value="1"/>
</dbReference>
<dbReference type="InterPro" id="IPR004469">
    <property type="entry name" value="PSP"/>
</dbReference>
<keyword evidence="16" id="KW-1185">Reference proteome</keyword>
<dbReference type="FunFam" id="3.40.50.1000:FF:000041">
    <property type="entry name" value="Phosphoserine phosphatase SerB"/>
    <property type="match status" value="1"/>
</dbReference>
<dbReference type="InterPro" id="IPR036412">
    <property type="entry name" value="HAD-like_sf"/>
</dbReference>
<gene>
    <name evidence="15" type="primary">serB</name>
    <name evidence="15" type="ORF">HGA08_04230</name>
</gene>
<proteinExistence type="inferred from homology"/>
<dbReference type="SUPFAM" id="SSF55021">
    <property type="entry name" value="ACT-like"/>
    <property type="match status" value="1"/>
</dbReference>
<dbReference type="AlphaFoldDB" id="A0A846XVK9"/>
<evidence type="ECO:0000256" key="3">
    <source>
        <dbReference type="ARBA" id="ARBA00009184"/>
    </source>
</evidence>
<dbReference type="RefSeq" id="WP_067868279.1">
    <property type="nucleotide sequence ID" value="NZ_JAAXOP010000002.1"/>
</dbReference>
<keyword evidence="7 15" id="KW-0378">Hydrolase</keyword>
<dbReference type="InterPro" id="IPR050582">
    <property type="entry name" value="HAD-like_SerB"/>
</dbReference>
<evidence type="ECO:0000256" key="5">
    <source>
        <dbReference type="ARBA" id="ARBA00022605"/>
    </source>
</evidence>
<dbReference type="GO" id="GO:0036424">
    <property type="term" value="F:L-phosphoserine phosphatase activity"/>
    <property type="evidence" value="ECO:0007669"/>
    <property type="project" value="InterPro"/>
</dbReference>
<evidence type="ECO:0000256" key="10">
    <source>
        <dbReference type="ARBA" id="ARBA00031693"/>
    </source>
</evidence>
<evidence type="ECO:0000256" key="11">
    <source>
        <dbReference type="ARBA" id="ARBA00048138"/>
    </source>
</evidence>
<evidence type="ECO:0000256" key="1">
    <source>
        <dbReference type="ARBA" id="ARBA00001946"/>
    </source>
</evidence>
<dbReference type="GO" id="GO:0005737">
    <property type="term" value="C:cytoplasm"/>
    <property type="evidence" value="ECO:0007669"/>
    <property type="project" value="TreeGrafter"/>
</dbReference>
<keyword evidence="9" id="KW-0718">Serine biosynthesis</keyword>
<name>A0A846XVK9_9NOCA</name>
<dbReference type="Pfam" id="PF21086">
    <property type="entry name" value="ACT_PSP_2"/>
    <property type="match status" value="1"/>
</dbReference>
<keyword evidence="5" id="KW-0028">Amino-acid biosynthesis</keyword>
<dbReference type="InterPro" id="IPR049148">
    <property type="entry name" value="PSP_ACT"/>
</dbReference>
<evidence type="ECO:0000256" key="6">
    <source>
        <dbReference type="ARBA" id="ARBA00022723"/>
    </source>
</evidence>
<dbReference type="SFLD" id="SFLDG01136">
    <property type="entry name" value="C1.6:_Phosphoserine_Phosphatas"/>
    <property type="match status" value="1"/>
</dbReference>
<dbReference type="EMBL" id="JAAXOP010000002">
    <property type="protein sequence ID" value="NKY49421.1"/>
    <property type="molecule type" value="Genomic_DNA"/>
</dbReference>
<keyword evidence="6" id="KW-0479">Metal-binding</keyword>
<evidence type="ECO:0000256" key="2">
    <source>
        <dbReference type="ARBA" id="ARBA00005135"/>
    </source>
</evidence>
<comment type="similarity">
    <text evidence="3">Belongs to the HAD-like hydrolase superfamily. SerB family.</text>
</comment>
<evidence type="ECO:0000256" key="4">
    <source>
        <dbReference type="ARBA" id="ARBA00012640"/>
    </source>
</evidence>
<dbReference type="InterPro" id="IPR002912">
    <property type="entry name" value="ACT_dom"/>
</dbReference>
<keyword evidence="8" id="KW-0460">Magnesium</keyword>
<protein>
    <recommendedName>
        <fullName evidence="4">phosphoserine phosphatase</fullName>
        <ecNumber evidence="4">3.1.3.3</ecNumber>
    </recommendedName>
    <alternativeName>
        <fullName evidence="10">O-phosphoserine phosphohydrolase</fullName>
    </alternativeName>
</protein>
<evidence type="ECO:0000256" key="12">
    <source>
        <dbReference type="ARBA" id="ARBA00048523"/>
    </source>
</evidence>
<evidence type="ECO:0000256" key="13">
    <source>
        <dbReference type="PIRSR" id="PIRSR604469-1"/>
    </source>
</evidence>
<dbReference type="EC" id="3.1.3.3" evidence="4"/>
<dbReference type="CDD" id="cd07500">
    <property type="entry name" value="HAD_PSP"/>
    <property type="match status" value="1"/>
</dbReference>
<sequence>MELRVATETTVLITVTGPDKPGVTSVLLAALSRHGVSLLDVEQVVIRGRLTLGVLVTAPGDPEDLQDQLEDAMATVGMDVDVEIGANSVSGAPLSTHAVVVLGSPVTARAFSAIARTLASQDVNIDSIRGIADYPVTGLELMVTAPASATTGLDLSAGAEATERAAVSAPDPSVAVSDGDTRGASVVTQAAASGPDPSVAETRLRTALAEIAAKENVDVAVERAGLARRAKRLIVFDVDSTLIQGEVIEMLAAHAGVEEQVRRVTEAAMRGEIDFAESLRQRVATLAGLDEAVIDQVAERIELTAGARTTIRTLRRLGFRCGVVSGGFRQVIEPLAHELELDFVQANTLEVVEGKLTGKVIGDIVDRPGKAVALRRFAAEAGVPMEQTVAVGDGANDIDMLNAAGLGVAFQAKPALREVADTALSHPFLDTVLFILGVTRDEVEAADARDGVLRRVPLS</sequence>
<evidence type="ECO:0000256" key="7">
    <source>
        <dbReference type="ARBA" id="ARBA00022801"/>
    </source>
</evidence>
<dbReference type="UniPathway" id="UPA00135">
    <property type="reaction ID" value="UER00198"/>
</dbReference>